<dbReference type="AlphaFoldDB" id="A0A0P1ANC0"/>
<evidence type="ECO:0000256" key="2">
    <source>
        <dbReference type="ARBA" id="ARBA00022679"/>
    </source>
</evidence>
<dbReference type="InterPro" id="IPR056579">
    <property type="entry name" value="Ufl1_N"/>
</dbReference>
<dbReference type="InterPro" id="IPR018611">
    <property type="entry name" value="Ufl1"/>
</dbReference>
<reference evidence="8" key="1">
    <citation type="submission" date="2014-09" db="EMBL/GenBank/DDBJ databases">
        <authorList>
            <person name="Sharma Rahul"/>
            <person name="Thines Marco"/>
        </authorList>
    </citation>
    <scope>NUCLEOTIDE SEQUENCE [LARGE SCALE GENOMIC DNA]</scope>
</reference>
<dbReference type="GeneID" id="36407921"/>
<protein>
    <submittedName>
        <fullName evidence="7">Uncharacterized conserved protein</fullName>
    </submittedName>
</protein>
<evidence type="ECO:0000256" key="1">
    <source>
        <dbReference type="ARBA" id="ARBA00010789"/>
    </source>
</evidence>
<dbReference type="GO" id="GO:0005789">
    <property type="term" value="C:endoplasmic reticulum membrane"/>
    <property type="evidence" value="ECO:0007669"/>
    <property type="project" value="TreeGrafter"/>
</dbReference>
<feature type="domain" description="E3 UFM1-protein ligase 1-like" evidence="6">
    <location>
        <begin position="564"/>
        <end position="675"/>
    </location>
</feature>
<feature type="domain" description="E3 UFM1-protein ligase 1-like N-terminal" evidence="5">
    <location>
        <begin position="3"/>
        <end position="277"/>
    </location>
</feature>
<dbReference type="GO" id="GO:1990592">
    <property type="term" value="P:protein K69-linked ufmylation"/>
    <property type="evidence" value="ECO:0007669"/>
    <property type="project" value="TreeGrafter"/>
</dbReference>
<dbReference type="RefSeq" id="XP_024578973.1">
    <property type="nucleotide sequence ID" value="XM_024728502.1"/>
</dbReference>
<evidence type="ECO:0000256" key="4">
    <source>
        <dbReference type="SAM" id="MobiDB-lite"/>
    </source>
</evidence>
<dbReference type="Pfam" id="PF23659">
    <property type="entry name" value="UFL1"/>
    <property type="match status" value="1"/>
</dbReference>
<dbReference type="PANTHER" id="PTHR31057:SF0">
    <property type="entry name" value="E3 UFM1-PROTEIN LIGASE 1"/>
    <property type="match status" value="1"/>
</dbReference>
<dbReference type="GO" id="GO:0034976">
    <property type="term" value="P:response to endoplasmic reticulum stress"/>
    <property type="evidence" value="ECO:0007669"/>
    <property type="project" value="TreeGrafter"/>
</dbReference>
<keyword evidence="3" id="KW-0833">Ubl conjugation pathway</keyword>
<name>A0A0P1ANC0_PLAHL</name>
<keyword evidence="2" id="KW-0808">Transferase</keyword>
<organism evidence="7 8">
    <name type="scientific">Plasmopara halstedii</name>
    <name type="common">Downy mildew of sunflower</name>
    <dbReference type="NCBI Taxonomy" id="4781"/>
    <lineage>
        <taxon>Eukaryota</taxon>
        <taxon>Sar</taxon>
        <taxon>Stramenopiles</taxon>
        <taxon>Oomycota</taxon>
        <taxon>Peronosporomycetes</taxon>
        <taxon>Peronosporales</taxon>
        <taxon>Peronosporaceae</taxon>
        <taxon>Plasmopara</taxon>
    </lineage>
</organism>
<dbReference type="PANTHER" id="PTHR31057">
    <property type="entry name" value="E3 UFM1-PROTEIN LIGASE 1"/>
    <property type="match status" value="1"/>
</dbReference>
<evidence type="ECO:0000259" key="5">
    <source>
        <dbReference type="Pfam" id="PF09743"/>
    </source>
</evidence>
<dbReference type="GO" id="GO:0061666">
    <property type="term" value="F:UFM1 ligase activity"/>
    <property type="evidence" value="ECO:0007669"/>
    <property type="project" value="InterPro"/>
</dbReference>
<dbReference type="STRING" id="4781.A0A0P1ANC0"/>
<dbReference type="OrthoDB" id="10258297at2759"/>
<feature type="compositionally biased region" description="Polar residues" evidence="4">
    <location>
        <begin position="420"/>
        <end position="430"/>
    </location>
</feature>
<sequence>MDEIALLQQQLAAVQQQETALKLSDHNVVDLLLKLQQSGKLRIIHTRTGKQFLTPLQVQREIADYVALHGGRLSFTELEKLIDVDRTYVVNQAAVLFRNSRGNKDTYHVVNDGEELLTNWYIDGIIEDTNVLLQESGTTSIGALAQQFGFAVDYMRDVVRSRLGSILMASEKNNVLYTDSYVAAQRAQTRGVFAAITRPVFIPDILKNFGFDETVATDVLTELIKTKVLMGTIKNREYIPFVFMDAQRNSVYSFFQQNGYLEHARAREIQVVRPYDFLKKRFQDAIPLRECVVSRDLQLQLEGAVEAAISDNMFVDVRLLLPSALSSGDVSLLLSLSPALKKVGNVTKVYQIAETYAVSSGFFALYLTKFEEDATIKASRALTQQKSNAVLTKDGEVNSDGETTDSKRGKKGKRMKSDQNDSSWRNGKTTQGKKDKRGPKRSGNASEDGESSSTSTRLSITPSHDETLELLLTWCPALDDCKDDDEFLNAMVAHLKPNIDEMYSAALTKAMSSTIRGDAASLRELRKAFEDLFDEQFSLLIVLEKGFHKLSMLVDAKDVASMEQLALVETHILKSFATELASLFTCFIAESNNLEVEGVPPMASLRRNEAKDKVVVPITSLSDDNRKVFESKLSQSTANSLVRLWTLATAGRHSISDFMAHIPVLADDLSMPLRKMDRKKERQIIFGYRQATLAELENQTASVIECNQQYALLATLILQLFFQQLTGLPCSFPRETLSYGESVLQALKGIVPEKAMSIIQDFVLLAGAISNEENPIGEEKKAHWSKRLANARAVVLSKDLGSIE</sequence>
<keyword evidence="8" id="KW-1185">Reference proteome</keyword>
<dbReference type="EMBL" id="CCYD01000645">
    <property type="protein sequence ID" value="CEG42604.1"/>
    <property type="molecule type" value="Genomic_DNA"/>
</dbReference>
<dbReference type="OMA" id="CILHASG"/>
<proteinExistence type="inferred from homology"/>
<comment type="similarity">
    <text evidence="1">Belongs to the UFL1 family.</text>
</comment>
<dbReference type="InterPro" id="IPR056580">
    <property type="entry name" value="Ufl1_dom"/>
</dbReference>
<accession>A0A0P1ANC0</accession>
<dbReference type="Pfam" id="PF09743">
    <property type="entry name" value="E3_UFM1_ligase"/>
    <property type="match status" value="1"/>
</dbReference>
<dbReference type="Proteomes" id="UP000054928">
    <property type="component" value="Unassembled WGS sequence"/>
</dbReference>
<evidence type="ECO:0000256" key="3">
    <source>
        <dbReference type="ARBA" id="ARBA00022786"/>
    </source>
</evidence>
<feature type="compositionally biased region" description="Polar residues" evidence="4">
    <location>
        <begin position="451"/>
        <end position="460"/>
    </location>
</feature>
<dbReference type="GO" id="GO:0032434">
    <property type="term" value="P:regulation of proteasomal ubiquitin-dependent protein catabolic process"/>
    <property type="evidence" value="ECO:0007669"/>
    <property type="project" value="TreeGrafter"/>
</dbReference>
<feature type="region of interest" description="Disordered" evidence="4">
    <location>
        <begin position="392"/>
        <end position="460"/>
    </location>
</feature>
<evidence type="ECO:0000259" key="6">
    <source>
        <dbReference type="Pfam" id="PF23659"/>
    </source>
</evidence>
<evidence type="ECO:0000313" key="7">
    <source>
        <dbReference type="EMBL" id="CEG42604.1"/>
    </source>
</evidence>
<dbReference type="Pfam" id="PF25870">
    <property type="entry name" value="WHD_UFL1_5th"/>
    <property type="match status" value="1"/>
</dbReference>
<evidence type="ECO:0000313" key="8">
    <source>
        <dbReference type="Proteomes" id="UP000054928"/>
    </source>
</evidence>